<dbReference type="AlphaFoldDB" id="A0A9Q0N1F7"/>
<evidence type="ECO:0000256" key="1">
    <source>
        <dbReference type="SAM" id="MobiDB-lite"/>
    </source>
</evidence>
<dbReference type="EMBL" id="WJQU01000002">
    <property type="protein sequence ID" value="KAJ6641396.1"/>
    <property type="molecule type" value="Genomic_DNA"/>
</dbReference>
<feature type="region of interest" description="Disordered" evidence="1">
    <location>
        <begin position="103"/>
        <end position="126"/>
    </location>
</feature>
<dbReference type="Proteomes" id="UP001151699">
    <property type="component" value="Chromosome B"/>
</dbReference>
<evidence type="ECO:0000313" key="4">
    <source>
        <dbReference type="Proteomes" id="UP001151699"/>
    </source>
</evidence>
<keyword evidence="4" id="KW-1185">Reference proteome</keyword>
<protein>
    <submittedName>
        <fullName evidence="3">Uncharacterized protein</fullName>
    </submittedName>
</protein>
<evidence type="ECO:0000256" key="2">
    <source>
        <dbReference type="SAM" id="SignalP"/>
    </source>
</evidence>
<feature type="chain" id="PRO_5040170565" evidence="2">
    <location>
        <begin position="28"/>
        <end position="765"/>
    </location>
</feature>
<accession>A0A9Q0N1F7</accession>
<feature type="signal peptide" evidence="2">
    <location>
        <begin position="1"/>
        <end position="27"/>
    </location>
</feature>
<organism evidence="3 4">
    <name type="scientific">Pseudolycoriella hygida</name>
    <dbReference type="NCBI Taxonomy" id="35572"/>
    <lineage>
        <taxon>Eukaryota</taxon>
        <taxon>Metazoa</taxon>
        <taxon>Ecdysozoa</taxon>
        <taxon>Arthropoda</taxon>
        <taxon>Hexapoda</taxon>
        <taxon>Insecta</taxon>
        <taxon>Pterygota</taxon>
        <taxon>Neoptera</taxon>
        <taxon>Endopterygota</taxon>
        <taxon>Diptera</taxon>
        <taxon>Nematocera</taxon>
        <taxon>Sciaroidea</taxon>
        <taxon>Sciaridae</taxon>
        <taxon>Pseudolycoriella</taxon>
    </lineage>
</organism>
<reference evidence="3" key="1">
    <citation type="submission" date="2022-07" db="EMBL/GenBank/DDBJ databases">
        <authorList>
            <person name="Trinca V."/>
            <person name="Uliana J.V.C."/>
            <person name="Torres T.T."/>
            <person name="Ward R.J."/>
            <person name="Monesi N."/>
        </authorList>
    </citation>
    <scope>NUCLEOTIDE SEQUENCE</scope>
    <source>
        <strain evidence="3">HSMRA1968</strain>
        <tissue evidence="3">Whole embryos</tissue>
    </source>
</reference>
<gene>
    <name evidence="3" type="ORF">Bhyg_06335</name>
</gene>
<feature type="compositionally biased region" description="Gly residues" evidence="1">
    <location>
        <begin position="115"/>
        <end position="126"/>
    </location>
</feature>
<keyword evidence="2" id="KW-0732">Signal</keyword>
<proteinExistence type="predicted"/>
<name>A0A9Q0N1F7_9DIPT</name>
<evidence type="ECO:0000313" key="3">
    <source>
        <dbReference type="EMBL" id="KAJ6641396.1"/>
    </source>
</evidence>
<sequence length="765" mass="86194">MLRNKKFIVTSILWFCVLWLQLKTVASVDQLYDDDALVIKSSSVNSSDIKLLATDRNISKIYVYATDTFYVDEDLKLGGIKELQIFAKTWNVIPPSVTFDLSGSDGANQEPASEGSGGRPGNSGLDGGHFLGLANETINGGRLTIKTNGGTGAAGQDGGGSNDIYVLLNAEEDLSDSGSLINGNIHRFYKKYFDEKGYDSEIIDHENQVTQNATFWQDKKTNFVIRLHSKKCCGTIGAAGVGGPGGRSGKVDFSTLTDGETDSEPKHVTNDGLVGLSGKNGDCKNFALDVRIDAELKEASLVSSRFTALDHAESFKCSPMYEKNIESIATQAVLIYPSRFDFSVVRYKQFLLESMRNESLTVGAQKMYLAIGENSEITSDFSLKAMVMEVFELEKNFIELKEKIDLTPFYKRLSHRLETIQPYFFGTDREGLFKLQEILEHKLFDFDSDSGLIVDVRGFAEIIVPKIERSGNRIAMITVMRDEELKNALNNLTLSVNENFVLNEYSRAIKGFQLSYFPYAANYLENYRLPTSPSSYNDINDLVKATTKKLNTLAENIGRVIPHNALIMKKHFVNSANPMSALYIWKNEDIRDKIRKLFDGEKISLLADVKKSTDRFNLFKFNTIDLVFRSSDPSVNSKLNRTLRHFEIDASYVGPSNFRCNNHFYQLKCDPTLIFFSYEKSRRDQGPVMKNGVYVKLKENDAVLSPYTLWEFSLNADFNTNKHFRELAQFSHENIDIELHGTGTYLLENSPVCENNNLAKFYNRI</sequence>
<comment type="caution">
    <text evidence="3">The sequence shown here is derived from an EMBL/GenBank/DDBJ whole genome shotgun (WGS) entry which is preliminary data.</text>
</comment>
<dbReference type="OrthoDB" id="7777179at2759"/>